<feature type="compositionally biased region" description="Basic and acidic residues" evidence="2">
    <location>
        <begin position="1"/>
        <end position="30"/>
    </location>
</feature>
<dbReference type="GO" id="GO:0016020">
    <property type="term" value="C:membrane"/>
    <property type="evidence" value="ECO:0007669"/>
    <property type="project" value="TreeGrafter"/>
</dbReference>
<dbReference type="InterPro" id="IPR030564">
    <property type="entry name" value="Myotubularin"/>
</dbReference>
<feature type="region of interest" description="Disordered" evidence="2">
    <location>
        <begin position="1"/>
        <end position="37"/>
    </location>
</feature>
<gene>
    <name evidence="5" type="primary">LOC113467484</name>
</gene>
<accession>A0A3Q0IYJ0</accession>
<dbReference type="Pfam" id="PF06602">
    <property type="entry name" value="Myotub-related"/>
    <property type="match status" value="1"/>
</dbReference>
<sequence>MNQDKGADISPRRPIHPGRESTDEGYETRQPRSVGRSEVQTFHRAVLYILGEKAQMKGMKPDSILKTDYIPVEYADIRHTKAAFKKLMRACIPSRTNAEPDQTFLKQIESSQWLQQIQNIMQLSGAVVDLLDVQGSSVMLCLEDGWDITCQLSSLAQLCLDPYYRTLEGFRVLVEKEWIAFGHRFSHRSNLNVHSPASGFTPTFLQFLDAVHQSIPDAFSYVLEEIHRLESELGLLPQKWKMLWDKLELPTTDSLTLISL</sequence>
<dbReference type="GO" id="GO:0005737">
    <property type="term" value="C:cytoplasm"/>
    <property type="evidence" value="ECO:0007669"/>
    <property type="project" value="TreeGrafter"/>
</dbReference>
<dbReference type="RefSeq" id="XP_026679495.1">
    <property type="nucleotide sequence ID" value="XM_026823694.1"/>
</dbReference>
<dbReference type="KEGG" id="dci:113467484"/>
<dbReference type="PANTHER" id="PTHR10807">
    <property type="entry name" value="MYOTUBULARIN-RELATED"/>
    <property type="match status" value="1"/>
</dbReference>
<evidence type="ECO:0000256" key="2">
    <source>
        <dbReference type="SAM" id="MobiDB-lite"/>
    </source>
</evidence>
<evidence type="ECO:0000313" key="4">
    <source>
        <dbReference type="Proteomes" id="UP000079169"/>
    </source>
</evidence>
<dbReference type="PROSITE" id="PS51339">
    <property type="entry name" value="PPASE_MYOTUBULARIN"/>
    <property type="match status" value="1"/>
</dbReference>
<dbReference type="Proteomes" id="UP000079169">
    <property type="component" value="Unplaced"/>
</dbReference>
<name>A0A3Q0IYJ0_DIACI</name>
<dbReference type="AlphaFoldDB" id="A0A3Q0IYJ0"/>
<dbReference type="SUPFAM" id="SSF52799">
    <property type="entry name" value="(Phosphotyrosine protein) phosphatases II"/>
    <property type="match status" value="1"/>
</dbReference>
<dbReference type="InterPro" id="IPR029021">
    <property type="entry name" value="Prot-tyrosine_phosphatase-like"/>
</dbReference>
<dbReference type="PANTHER" id="PTHR10807:SF109">
    <property type="entry name" value="SET DOMAIN BINDING FACTOR, ISOFORM A"/>
    <property type="match status" value="1"/>
</dbReference>
<dbReference type="GeneID" id="113467484"/>
<dbReference type="STRING" id="121845.A0A3Q0IYJ0"/>
<protein>
    <submittedName>
        <fullName evidence="5">Myotubularin-related protein 13-like</fullName>
    </submittedName>
</protein>
<dbReference type="InterPro" id="IPR010569">
    <property type="entry name" value="Myotubularin-like_Pase_dom"/>
</dbReference>
<proteinExistence type="inferred from homology"/>
<comment type="similarity">
    <text evidence="1">Belongs to the protein-tyrosine phosphatase family. Non-receptor class myotubularin subfamily.</text>
</comment>
<dbReference type="PaxDb" id="121845-A0A3Q0IYJ0"/>
<evidence type="ECO:0000313" key="5">
    <source>
        <dbReference type="RefSeq" id="XP_026679495.1"/>
    </source>
</evidence>
<dbReference type="GO" id="GO:0005085">
    <property type="term" value="F:guanyl-nucleotide exchange factor activity"/>
    <property type="evidence" value="ECO:0007669"/>
    <property type="project" value="TreeGrafter"/>
</dbReference>
<feature type="domain" description="Myotubularin phosphatase" evidence="3">
    <location>
        <begin position="1"/>
        <end position="219"/>
    </location>
</feature>
<keyword evidence="4" id="KW-1185">Reference proteome</keyword>
<evidence type="ECO:0000259" key="3">
    <source>
        <dbReference type="PROSITE" id="PS51339"/>
    </source>
</evidence>
<organism evidence="4 5">
    <name type="scientific">Diaphorina citri</name>
    <name type="common">Asian citrus psyllid</name>
    <dbReference type="NCBI Taxonomy" id="121845"/>
    <lineage>
        <taxon>Eukaryota</taxon>
        <taxon>Metazoa</taxon>
        <taxon>Ecdysozoa</taxon>
        <taxon>Arthropoda</taxon>
        <taxon>Hexapoda</taxon>
        <taxon>Insecta</taxon>
        <taxon>Pterygota</taxon>
        <taxon>Neoptera</taxon>
        <taxon>Paraneoptera</taxon>
        <taxon>Hemiptera</taxon>
        <taxon>Sternorrhyncha</taxon>
        <taxon>Psylloidea</taxon>
        <taxon>Psyllidae</taxon>
        <taxon>Diaphorininae</taxon>
        <taxon>Diaphorina</taxon>
    </lineage>
</organism>
<evidence type="ECO:0000256" key="1">
    <source>
        <dbReference type="ARBA" id="ARBA00007471"/>
    </source>
</evidence>
<reference evidence="5" key="1">
    <citation type="submission" date="2025-08" db="UniProtKB">
        <authorList>
            <consortium name="RefSeq"/>
        </authorList>
    </citation>
    <scope>IDENTIFICATION</scope>
</reference>